<dbReference type="InterPro" id="IPR035979">
    <property type="entry name" value="RBD_domain_sf"/>
</dbReference>
<evidence type="ECO:0000256" key="2">
    <source>
        <dbReference type="PROSITE-ProRule" id="PRU00176"/>
    </source>
</evidence>
<keyword evidence="1 2" id="KW-0694">RNA-binding</keyword>
<proteinExistence type="predicted"/>
<evidence type="ECO:0000259" key="4">
    <source>
        <dbReference type="PROSITE" id="PS50102"/>
    </source>
</evidence>
<gene>
    <name evidence="5" type="ORF">CPATCC_002230</name>
</gene>
<sequence>MNSEQLIESETSDENYTSSTDEFERINTNNEDLNTSVDTFPLGIGGLEVPHEKEDFRRVLTPLSKDQLVELLAGACIEDQKILQRVFAVICESRSHRRLYIKNLPFSANTESVIEVFSQFGDVEEGIVLKKDGKSRGYAFVTFKTIESALLACKNPVSMSGRFLMVKLAADPFPFETKRSDAIRRKLFVRNLGFETNEDSLSEVMGQYGELEESVILRTKSGESKGYGFVTFASSEATIKALQQPHHLIDGRLVFVHQAIEGKTRVTKNKEVYLQNNSKQTYENKVMESKDQLPMPCNFDQVVPPSSSPTISDLQYANSKLSRDSLFLHFMEKPNLSSNFGTKYSGVDRVLFDNEYPNPVNGIDSNLSNFPNLTDDFNLIKSVSLNQGTSNNNNNNNINNIRFNKAKDHPNLKLDHSCDFNIPSRANIDMRSTNAVHLPNNDDHSERNYNIFVDENIFSNDHMNKNFGRWYLSNNTKARSFPNMHFKAPNQSNLSGNLPSSINWAISNNFREKMKSRMEDMNVLDAEYNEFEDFMFNSHYKESRQCPINKSPSWNSFADRFGHDFISNNLLLKDKHINRKCDFNRIAYSPLILDKKFTAF</sequence>
<dbReference type="PROSITE" id="PS50102">
    <property type="entry name" value="RRM"/>
    <property type="match status" value="2"/>
</dbReference>
<organism evidence="5 6">
    <name type="scientific">Cryptosporidium parvum</name>
    <dbReference type="NCBI Taxonomy" id="5807"/>
    <lineage>
        <taxon>Eukaryota</taxon>
        <taxon>Sar</taxon>
        <taxon>Alveolata</taxon>
        <taxon>Apicomplexa</taxon>
        <taxon>Conoidasida</taxon>
        <taxon>Coccidia</taxon>
        <taxon>Eucoccidiorida</taxon>
        <taxon>Eimeriorina</taxon>
        <taxon>Cryptosporidiidae</taxon>
        <taxon>Cryptosporidium</taxon>
    </lineage>
</organism>
<evidence type="ECO:0000313" key="5">
    <source>
        <dbReference type="EMBL" id="QOY41653.1"/>
    </source>
</evidence>
<dbReference type="SUPFAM" id="SSF54928">
    <property type="entry name" value="RNA-binding domain, RBD"/>
    <property type="match status" value="2"/>
</dbReference>
<feature type="domain" description="RRM" evidence="4">
    <location>
        <begin position="97"/>
        <end position="171"/>
    </location>
</feature>
<accession>A0A7S7RG84</accession>
<evidence type="ECO:0000313" key="6">
    <source>
        <dbReference type="Proteomes" id="UP000593906"/>
    </source>
</evidence>
<reference evidence="5 6" key="1">
    <citation type="submission" date="2019-09" db="EMBL/GenBank/DDBJ databases">
        <title>Consistent, comparative and evidence-based genome assembly and annotation for Cryptosporidium parvum, C. hominis and C. tyzzeri.</title>
        <authorList>
            <person name="Baptista R.P."/>
            <person name="Li Y."/>
            <person name="Sateriale A."/>
            <person name="Ansell B."/>
            <person name="Jex A."/>
            <person name="Sanders M."/>
            <person name="Brooks K."/>
            <person name="Tracey A."/>
            <person name="Berriman M."/>
            <person name="Striepen B."/>
            <person name="Cotton J.A."/>
            <person name="Kissinger J.C."/>
        </authorList>
    </citation>
    <scope>NUCLEOTIDE SEQUENCE [LARGE SCALE GENOMIC DNA]</scope>
    <source>
        <strain evidence="5 6">IOWA-ATCC</strain>
    </source>
</reference>
<name>A0A7S7RG84_CRYPV</name>
<feature type="domain" description="RRM" evidence="4">
    <location>
        <begin position="185"/>
        <end position="279"/>
    </location>
</feature>
<dbReference type="PANTHER" id="PTHR48024:SF25">
    <property type="entry name" value="UBP1-ASSOCIATED PROTEIN 2C"/>
    <property type="match status" value="1"/>
</dbReference>
<evidence type="ECO:0000256" key="1">
    <source>
        <dbReference type="ARBA" id="ARBA00022884"/>
    </source>
</evidence>
<dbReference type="EMBL" id="CP044418">
    <property type="protein sequence ID" value="QOY41653.1"/>
    <property type="molecule type" value="Genomic_DNA"/>
</dbReference>
<dbReference type="PANTHER" id="PTHR48024">
    <property type="entry name" value="GEO13361P1-RELATED"/>
    <property type="match status" value="1"/>
</dbReference>
<dbReference type="InterPro" id="IPR050886">
    <property type="entry name" value="RNA-binding_reg"/>
</dbReference>
<protein>
    <recommendedName>
        <fullName evidence="4">RRM domain-containing protein</fullName>
    </recommendedName>
</protein>
<evidence type="ECO:0000256" key="3">
    <source>
        <dbReference type="SAM" id="MobiDB-lite"/>
    </source>
</evidence>
<dbReference type="InterPro" id="IPR012677">
    <property type="entry name" value="Nucleotide-bd_a/b_plait_sf"/>
</dbReference>
<dbReference type="Gene3D" id="3.30.70.330">
    <property type="match status" value="2"/>
</dbReference>
<feature type="region of interest" description="Disordered" evidence="3">
    <location>
        <begin position="1"/>
        <end position="21"/>
    </location>
</feature>
<dbReference type="GO" id="GO:0005634">
    <property type="term" value="C:nucleus"/>
    <property type="evidence" value="ECO:0007669"/>
    <property type="project" value="TreeGrafter"/>
</dbReference>
<dbReference type="VEuPathDB" id="CryptoDB:CPATCC_0023990"/>
<dbReference type="Pfam" id="PF00076">
    <property type="entry name" value="RRM_1"/>
    <property type="match status" value="2"/>
</dbReference>
<dbReference type="AlphaFoldDB" id="A0A7S7RG84"/>
<dbReference type="Proteomes" id="UP000593906">
    <property type="component" value="Chromosome 5"/>
</dbReference>
<dbReference type="InterPro" id="IPR000504">
    <property type="entry name" value="RRM_dom"/>
</dbReference>
<dbReference type="GO" id="GO:0003723">
    <property type="term" value="F:RNA binding"/>
    <property type="evidence" value="ECO:0007669"/>
    <property type="project" value="UniProtKB-UniRule"/>
</dbReference>
<dbReference type="SMART" id="SM00360">
    <property type="entry name" value="RRM"/>
    <property type="match status" value="2"/>
</dbReference>